<feature type="transmembrane region" description="Helical" evidence="7">
    <location>
        <begin position="41"/>
        <end position="64"/>
    </location>
</feature>
<feature type="compositionally biased region" description="Low complexity" evidence="6">
    <location>
        <begin position="222"/>
        <end position="235"/>
    </location>
</feature>
<evidence type="ECO:0008006" key="10">
    <source>
        <dbReference type="Google" id="ProtNLM"/>
    </source>
</evidence>
<comment type="caution">
    <text evidence="8">The sequence shown here is derived from an EMBL/GenBank/DDBJ whole genome shotgun (WGS) entry which is preliminary data.</text>
</comment>
<proteinExistence type="predicted"/>
<gene>
    <name evidence="8" type="ORF">GCM10010503_42220</name>
</gene>
<dbReference type="InterPro" id="IPR036259">
    <property type="entry name" value="MFS_trans_sf"/>
</dbReference>
<evidence type="ECO:0000256" key="1">
    <source>
        <dbReference type="ARBA" id="ARBA00004651"/>
    </source>
</evidence>
<feature type="transmembrane region" description="Helical" evidence="7">
    <location>
        <begin position="328"/>
        <end position="345"/>
    </location>
</feature>
<dbReference type="AlphaFoldDB" id="A0A918MRP6"/>
<keyword evidence="3 7" id="KW-0812">Transmembrane</keyword>
<evidence type="ECO:0000256" key="3">
    <source>
        <dbReference type="ARBA" id="ARBA00022692"/>
    </source>
</evidence>
<feature type="transmembrane region" description="Helical" evidence="7">
    <location>
        <begin position="351"/>
        <end position="375"/>
    </location>
</feature>
<feature type="region of interest" description="Disordered" evidence="6">
    <location>
        <begin position="1"/>
        <end position="32"/>
    </location>
</feature>
<evidence type="ECO:0000256" key="5">
    <source>
        <dbReference type="ARBA" id="ARBA00023136"/>
    </source>
</evidence>
<dbReference type="InterPro" id="IPR011701">
    <property type="entry name" value="MFS"/>
</dbReference>
<keyword evidence="5 7" id="KW-0472">Membrane</keyword>
<dbReference type="GO" id="GO:0005886">
    <property type="term" value="C:plasma membrane"/>
    <property type="evidence" value="ECO:0007669"/>
    <property type="project" value="UniProtKB-SubCell"/>
</dbReference>
<dbReference type="PANTHER" id="PTHR23513:SF6">
    <property type="entry name" value="MAJOR FACILITATOR SUPERFAMILY ASSOCIATED DOMAIN-CONTAINING PROTEIN"/>
    <property type="match status" value="1"/>
</dbReference>
<sequence>MGGIDVSGLPRRADGEPPSPVAVPHMREPAAGAGSRRDTAVLWFVNAVDGLGSQASGLVFPLLLLDLGNGPGTAGVFASAAAVAGVLLGPLVAVPADRGHRRAVMTASAVVAALAMAALAVACLGHPPLWALLGLALTERLCATAYEAAARGSLSRLAAADDMPRAVAGLQAGDQAALVAGPALGGVLFGVSRFLPFAVDAVTYAVAALGARALRGRLDGPAVSARPAAGARRPSGGTGDAPRRVFTGELRAGLVVVVRSPALRLVLLWSSVASGVLALLFYTAVFVLGDGSGGAVTGGVLAASGAAGLAGSLVAARVVRRLGARRSLVAATWLLLVPCAALSVAGGPWLWALSFSALCAVLPVVTVVLGAAAVLAAPPELQSRAGAVLAAGATMAAALAPACAAALVHWGGGRAAALACGAVLAVLAVHTQRCGAAVLRPPAPGDGRAAGAPAGGSAPGGRP</sequence>
<keyword evidence="2" id="KW-1003">Cell membrane</keyword>
<organism evidence="8 9">
    <name type="scientific">Streptomyces lucensis JCM 4490</name>
    <dbReference type="NCBI Taxonomy" id="1306176"/>
    <lineage>
        <taxon>Bacteria</taxon>
        <taxon>Bacillati</taxon>
        <taxon>Actinomycetota</taxon>
        <taxon>Actinomycetes</taxon>
        <taxon>Kitasatosporales</taxon>
        <taxon>Streptomycetaceae</taxon>
        <taxon>Streptomyces</taxon>
    </lineage>
</organism>
<dbReference type="Proteomes" id="UP000620224">
    <property type="component" value="Unassembled WGS sequence"/>
</dbReference>
<name>A0A918MRP6_9ACTN</name>
<evidence type="ECO:0000256" key="2">
    <source>
        <dbReference type="ARBA" id="ARBA00022475"/>
    </source>
</evidence>
<keyword evidence="9" id="KW-1185">Reference proteome</keyword>
<feature type="transmembrane region" description="Helical" evidence="7">
    <location>
        <begin position="387"/>
        <end position="408"/>
    </location>
</feature>
<evidence type="ECO:0000256" key="4">
    <source>
        <dbReference type="ARBA" id="ARBA00022989"/>
    </source>
</evidence>
<reference evidence="8" key="2">
    <citation type="submission" date="2020-09" db="EMBL/GenBank/DDBJ databases">
        <authorList>
            <person name="Sun Q."/>
            <person name="Ohkuma M."/>
        </authorList>
    </citation>
    <scope>NUCLEOTIDE SEQUENCE</scope>
    <source>
        <strain evidence="8">JCM 4490</strain>
    </source>
</reference>
<dbReference type="Pfam" id="PF07690">
    <property type="entry name" value="MFS_1"/>
    <property type="match status" value="1"/>
</dbReference>
<feature type="transmembrane region" description="Helical" evidence="7">
    <location>
        <begin position="76"/>
        <end position="96"/>
    </location>
</feature>
<feature type="region of interest" description="Disordered" evidence="6">
    <location>
        <begin position="443"/>
        <end position="463"/>
    </location>
</feature>
<feature type="transmembrane region" description="Helical" evidence="7">
    <location>
        <begin position="266"/>
        <end position="289"/>
    </location>
</feature>
<evidence type="ECO:0000313" key="9">
    <source>
        <dbReference type="Proteomes" id="UP000620224"/>
    </source>
</evidence>
<evidence type="ECO:0000313" key="8">
    <source>
        <dbReference type="EMBL" id="GGW60431.1"/>
    </source>
</evidence>
<protein>
    <recommendedName>
        <fullName evidence="10">MFS transporter</fullName>
    </recommendedName>
</protein>
<dbReference type="GO" id="GO:0022857">
    <property type="term" value="F:transmembrane transporter activity"/>
    <property type="evidence" value="ECO:0007669"/>
    <property type="project" value="InterPro"/>
</dbReference>
<feature type="region of interest" description="Disordered" evidence="6">
    <location>
        <begin position="222"/>
        <end position="243"/>
    </location>
</feature>
<dbReference type="EMBL" id="BMUE01000008">
    <property type="protein sequence ID" value="GGW60431.1"/>
    <property type="molecule type" value="Genomic_DNA"/>
</dbReference>
<feature type="transmembrane region" description="Helical" evidence="7">
    <location>
        <begin position="414"/>
        <end position="431"/>
    </location>
</feature>
<feature type="compositionally biased region" description="Gly residues" evidence="6">
    <location>
        <begin position="453"/>
        <end position="463"/>
    </location>
</feature>
<feature type="transmembrane region" description="Helical" evidence="7">
    <location>
        <begin position="103"/>
        <end position="127"/>
    </location>
</feature>
<reference evidence="8" key="1">
    <citation type="journal article" date="2014" name="Int. J. Syst. Evol. Microbiol.">
        <title>Complete genome sequence of Corynebacterium casei LMG S-19264T (=DSM 44701T), isolated from a smear-ripened cheese.</title>
        <authorList>
            <consortium name="US DOE Joint Genome Institute (JGI-PGF)"/>
            <person name="Walter F."/>
            <person name="Albersmeier A."/>
            <person name="Kalinowski J."/>
            <person name="Ruckert C."/>
        </authorList>
    </citation>
    <scope>NUCLEOTIDE SEQUENCE</scope>
    <source>
        <strain evidence="8">JCM 4490</strain>
    </source>
</reference>
<evidence type="ECO:0000256" key="6">
    <source>
        <dbReference type="SAM" id="MobiDB-lite"/>
    </source>
</evidence>
<dbReference type="Gene3D" id="1.20.1250.20">
    <property type="entry name" value="MFS general substrate transporter like domains"/>
    <property type="match status" value="1"/>
</dbReference>
<evidence type="ECO:0000256" key="7">
    <source>
        <dbReference type="SAM" id="Phobius"/>
    </source>
</evidence>
<accession>A0A918MRP6</accession>
<dbReference type="PANTHER" id="PTHR23513">
    <property type="entry name" value="INTEGRAL MEMBRANE EFFLUX PROTEIN-RELATED"/>
    <property type="match status" value="1"/>
</dbReference>
<keyword evidence="4 7" id="KW-1133">Transmembrane helix</keyword>
<dbReference type="SUPFAM" id="SSF103473">
    <property type="entry name" value="MFS general substrate transporter"/>
    <property type="match status" value="1"/>
</dbReference>
<feature type="transmembrane region" description="Helical" evidence="7">
    <location>
        <begin position="295"/>
        <end position="316"/>
    </location>
</feature>
<comment type="subcellular location">
    <subcellularLocation>
        <location evidence="1">Cell membrane</location>
        <topology evidence="1">Multi-pass membrane protein</topology>
    </subcellularLocation>
</comment>